<dbReference type="NCBIfam" id="TIGR02488">
    <property type="entry name" value="flgG_G_neg"/>
    <property type="match status" value="1"/>
</dbReference>
<dbReference type="GO" id="GO:0009426">
    <property type="term" value="C:bacterial-type flagellum basal body, distal rod"/>
    <property type="evidence" value="ECO:0007669"/>
    <property type="project" value="UniProtKB-UniRule"/>
</dbReference>
<dbReference type="STRING" id="1515746.HR45_14035"/>
<dbReference type="PANTHER" id="PTHR30435">
    <property type="entry name" value="FLAGELLAR PROTEIN"/>
    <property type="match status" value="1"/>
</dbReference>
<dbReference type="InterPro" id="IPR020013">
    <property type="entry name" value="Flagellar_FlgE/F/G"/>
</dbReference>
<dbReference type="PROSITE" id="PS00588">
    <property type="entry name" value="FLAGELLA_BB_ROD"/>
    <property type="match status" value="1"/>
</dbReference>
<comment type="subcellular location">
    <subcellularLocation>
        <location evidence="1 8">Bacterial flagellum basal body</location>
    </subcellularLocation>
</comment>
<feature type="domain" description="Flagellar basal-body/hook protein C-terminal" evidence="10">
    <location>
        <begin position="216"/>
        <end position="260"/>
    </location>
</feature>
<sequence>MHPALWISKTGLDAQQTDISVISNNVANASTVGYKKGRAVFEDLLYQTVNQAGGVSAANTRLPNGLELGAGTKVVSTQKIFSQGNMLTTDNSLDLMIEGPGFFEIQMPDGTTAYTRNGQFTLDDTGQMVTSGEGYVLQPAINIPDNATSITVSSEGEVSVKTPGNAQEQVVGQLTVSDFINPSGLDPIGQNLYLETGASGAPVQGTASVDGMGSIRQGALETSNVNVTEELVNLIESQRVYEMNSKVISAVDQMLAYVNQNL</sequence>
<gene>
    <name evidence="12" type="primary">flgG</name>
    <name evidence="12" type="ORF">HR45_14035</name>
</gene>
<dbReference type="Pfam" id="PF22692">
    <property type="entry name" value="LlgE_F_G_D1"/>
    <property type="match status" value="1"/>
</dbReference>
<evidence type="ECO:0000256" key="2">
    <source>
        <dbReference type="ARBA" id="ARBA00009677"/>
    </source>
</evidence>
<accession>A0A094JAK1</accession>
<protein>
    <recommendedName>
        <fullName evidence="3 7">Flagellar basal-body rod protein FlgG</fullName>
    </recommendedName>
    <alternativeName>
        <fullName evidence="6 8">Distal rod protein</fullName>
    </alternativeName>
</protein>
<evidence type="ECO:0000313" key="12">
    <source>
        <dbReference type="EMBL" id="KFZ36915.1"/>
    </source>
</evidence>
<name>A0A094JAK1_9GAMM</name>
<evidence type="ECO:0000256" key="6">
    <source>
        <dbReference type="ARBA" id="ARBA00032912"/>
    </source>
</evidence>
<evidence type="ECO:0000256" key="1">
    <source>
        <dbReference type="ARBA" id="ARBA00004117"/>
    </source>
</evidence>
<feature type="domain" description="Flagellar hook protein FlgE/F/G-like D1" evidence="11">
    <location>
        <begin position="96"/>
        <end position="160"/>
    </location>
</feature>
<proteinExistence type="inferred from homology"/>
<organism evidence="12 13">
    <name type="scientific">Shewanella mangrovi</name>
    <dbReference type="NCBI Taxonomy" id="1515746"/>
    <lineage>
        <taxon>Bacteria</taxon>
        <taxon>Pseudomonadati</taxon>
        <taxon>Pseudomonadota</taxon>
        <taxon>Gammaproteobacteria</taxon>
        <taxon>Alteromonadales</taxon>
        <taxon>Shewanellaceae</taxon>
        <taxon>Shewanella</taxon>
    </lineage>
</organism>
<dbReference type="InterPro" id="IPR053967">
    <property type="entry name" value="LlgE_F_G-like_D1"/>
</dbReference>
<dbReference type="InterPro" id="IPR001444">
    <property type="entry name" value="Flag_bb_rod_N"/>
</dbReference>
<dbReference type="GO" id="GO:0071978">
    <property type="term" value="P:bacterial-type flagellum-dependent swarming motility"/>
    <property type="evidence" value="ECO:0007669"/>
    <property type="project" value="TreeGrafter"/>
</dbReference>
<dbReference type="InterPro" id="IPR037925">
    <property type="entry name" value="FlgE/F/G-like"/>
</dbReference>
<reference evidence="12 13" key="1">
    <citation type="submission" date="2014-06" db="EMBL/GenBank/DDBJ databases">
        <title>Shewanella sp. YQH10.</title>
        <authorList>
            <person name="Liu Y."/>
            <person name="Zeng R."/>
        </authorList>
    </citation>
    <scope>NUCLEOTIDE SEQUENCE [LARGE SCALE GENOMIC DNA]</scope>
    <source>
        <strain evidence="12 13">YQH10</strain>
    </source>
</reference>
<evidence type="ECO:0000256" key="7">
    <source>
        <dbReference type="NCBIfam" id="TIGR02488"/>
    </source>
</evidence>
<keyword evidence="12" id="KW-0966">Cell projection</keyword>
<keyword evidence="12" id="KW-0969">Cilium</keyword>
<evidence type="ECO:0000256" key="4">
    <source>
        <dbReference type="ARBA" id="ARBA00023143"/>
    </source>
</evidence>
<keyword evidence="13" id="KW-1185">Reference proteome</keyword>
<dbReference type="AlphaFoldDB" id="A0A094JAK1"/>
<dbReference type="InterPro" id="IPR019776">
    <property type="entry name" value="Flagellar_basal_body_rod_CS"/>
</dbReference>
<evidence type="ECO:0000259" key="10">
    <source>
        <dbReference type="Pfam" id="PF06429"/>
    </source>
</evidence>
<dbReference type="Pfam" id="PF00460">
    <property type="entry name" value="Flg_bb_rod"/>
    <property type="match status" value="1"/>
</dbReference>
<dbReference type="OrthoDB" id="9804559at2"/>
<dbReference type="Proteomes" id="UP000029264">
    <property type="component" value="Unassembled WGS sequence"/>
</dbReference>
<dbReference type="SUPFAM" id="SSF117143">
    <property type="entry name" value="Flagellar hook protein flgE"/>
    <property type="match status" value="1"/>
</dbReference>
<evidence type="ECO:0000259" key="9">
    <source>
        <dbReference type="Pfam" id="PF00460"/>
    </source>
</evidence>
<dbReference type="RefSeq" id="WP_037443902.1">
    <property type="nucleotide sequence ID" value="NZ_JPEO01000011.1"/>
</dbReference>
<comment type="caution">
    <text evidence="12">The sequence shown here is derived from an EMBL/GenBank/DDBJ whole genome shotgun (WGS) entry which is preliminary data.</text>
</comment>
<dbReference type="InterPro" id="IPR010930">
    <property type="entry name" value="Flg_bb/hook_C_dom"/>
</dbReference>
<keyword evidence="4 8" id="KW-0975">Bacterial flagellum</keyword>
<evidence type="ECO:0000313" key="13">
    <source>
        <dbReference type="Proteomes" id="UP000029264"/>
    </source>
</evidence>
<feature type="domain" description="Flagellar basal body rod protein N-terminal" evidence="9">
    <location>
        <begin position="10"/>
        <end position="35"/>
    </location>
</feature>
<evidence type="ECO:0000256" key="5">
    <source>
        <dbReference type="ARBA" id="ARBA00025933"/>
    </source>
</evidence>
<comment type="subunit">
    <text evidence="5 8">The basal body constitutes a major portion of the flagellar organelle and consists of four rings (L,P,S, and M) mounted on a central rod. The rod consists of about 26 subunits of FlgG in the distal portion, and FlgB, FlgC and FlgF are thought to build up the proximal portion of the rod with about 6 subunits each.</text>
</comment>
<keyword evidence="12" id="KW-0282">Flagellum</keyword>
<dbReference type="PANTHER" id="PTHR30435:SF19">
    <property type="entry name" value="FLAGELLAR BASAL-BODY ROD PROTEIN FLGG"/>
    <property type="match status" value="1"/>
</dbReference>
<dbReference type="Pfam" id="PF06429">
    <property type="entry name" value="Flg_bbr_C"/>
    <property type="match status" value="1"/>
</dbReference>
<comment type="similarity">
    <text evidence="2 8">Belongs to the flagella basal body rod proteins family.</text>
</comment>
<evidence type="ECO:0000256" key="8">
    <source>
        <dbReference type="RuleBase" id="RU362116"/>
    </source>
</evidence>
<dbReference type="eggNOG" id="COG4786">
    <property type="taxonomic scope" value="Bacteria"/>
</dbReference>
<dbReference type="InterPro" id="IPR012834">
    <property type="entry name" value="FlgG_G_neg"/>
</dbReference>
<evidence type="ECO:0000259" key="11">
    <source>
        <dbReference type="Pfam" id="PF22692"/>
    </source>
</evidence>
<evidence type="ECO:0000256" key="3">
    <source>
        <dbReference type="ARBA" id="ARBA00017948"/>
    </source>
</evidence>
<dbReference type="NCBIfam" id="TIGR03506">
    <property type="entry name" value="FlgEFG_subfam"/>
    <property type="match status" value="2"/>
</dbReference>
<dbReference type="EMBL" id="JPEO01000011">
    <property type="protein sequence ID" value="KFZ36915.1"/>
    <property type="molecule type" value="Genomic_DNA"/>
</dbReference>